<dbReference type="SMART" id="SM00829">
    <property type="entry name" value="PKS_ER"/>
    <property type="match status" value="1"/>
</dbReference>
<dbReference type="PANTHER" id="PTHR45033:SF1">
    <property type="entry name" value="OXIDOREDUCTASE (EUROFUNG)"/>
    <property type="match status" value="1"/>
</dbReference>
<dbReference type="STRING" id="78410.A0A0N8H6W8"/>
<dbReference type="InterPro" id="IPR013154">
    <property type="entry name" value="ADH-like_N"/>
</dbReference>
<dbReference type="AlphaFoldDB" id="A0A0N8H6W8"/>
<dbReference type="SUPFAM" id="SSF51735">
    <property type="entry name" value="NAD(P)-binding Rossmann-fold domains"/>
    <property type="match status" value="1"/>
</dbReference>
<name>A0A0N8H6W8_9HYPO</name>
<dbReference type="Gene3D" id="3.40.50.720">
    <property type="entry name" value="NAD(P)-binding Rossmann-like Domain"/>
    <property type="match status" value="1"/>
</dbReference>
<dbReference type="EMBL" id="LKCW01000090">
    <property type="protein sequence ID" value="KPM40132.1"/>
    <property type="molecule type" value="Genomic_DNA"/>
</dbReference>
<keyword evidence="3" id="KW-1185">Reference proteome</keyword>
<evidence type="ECO:0000313" key="3">
    <source>
        <dbReference type="Proteomes" id="UP000050424"/>
    </source>
</evidence>
<dbReference type="SUPFAM" id="SSF50129">
    <property type="entry name" value="GroES-like"/>
    <property type="match status" value="1"/>
</dbReference>
<dbReference type="InterPro" id="IPR020843">
    <property type="entry name" value="ER"/>
</dbReference>
<dbReference type="Proteomes" id="UP000050424">
    <property type="component" value="Unassembled WGS sequence"/>
</dbReference>
<dbReference type="InterPro" id="IPR052711">
    <property type="entry name" value="Zinc_ADH-like"/>
</dbReference>
<dbReference type="Pfam" id="PF08240">
    <property type="entry name" value="ADH_N"/>
    <property type="match status" value="1"/>
</dbReference>
<dbReference type="OrthoDB" id="3509362at2759"/>
<proteinExistence type="predicted"/>
<protein>
    <recommendedName>
        <fullName evidence="1">Enoyl reductase (ER) domain-containing protein</fullName>
    </recommendedName>
</protein>
<dbReference type="InterPro" id="IPR011032">
    <property type="entry name" value="GroES-like_sf"/>
</dbReference>
<feature type="domain" description="Enoyl reductase (ER)" evidence="1">
    <location>
        <begin position="16"/>
        <end position="345"/>
    </location>
</feature>
<reference evidence="2 3" key="1">
    <citation type="submission" date="2015-09" db="EMBL/GenBank/DDBJ databases">
        <title>Draft genome of a European isolate of the apple canker pathogen Neonectria ditissima.</title>
        <authorList>
            <person name="Gomez-Cortecero A."/>
            <person name="Harrison R.J."/>
            <person name="Armitage A.D."/>
        </authorList>
    </citation>
    <scope>NUCLEOTIDE SEQUENCE [LARGE SCALE GENOMIC DNA]</scope>
    <source>
        <strain evidence="2 3">R09/05</strain>
    </source>
</reference>
<organism evidence="2 3">
    <name type="scientific">Neonectria ditissima</name>
    <dbReference type="NCBI Taxonomy" id="78410"/>
    <lineage>
        <taxon>Eukaryota</taxon>
        <taxon>Fungi</taxon>
        <taxon>Dikarya</taxon>
        <taxon>Ascomycota</taxon>
        <taxon>Pezizomycotina</taxon>
        <taxon>Sordariomycetes</taxon>
        <taxon>Hypocreomycetidae</taxon>
        <taxon>Hypocreales</taxon>
        <taxon>Nectriaceae</taxon>
        <taxon>Neonectria</taxon>
    </lineage>
</organism>
<evidence type="ECO:0000259" key="1">
    <source>
        <dbReference type="SMART" id="SM00829"/>
    </source>
</evidence>
<sequence length="350" mass="37710">MALPTSYAAYRRTTGDLPRTIEPSSETLPADLKPHDVLIKIHAVSLNYRDVAMLHGTYPGDIEERGIPCSDCAAEVVAKGSEVKDFAIGDHVSPIFDLTNLTGHEPSGPTGLGGDYAGVLRQYAIFEDNVLVQLPKNLPWEEGAMLACAGVTAWTSLNSPASALPGSSALLQGTGGVGMMALLICLAAGIQPIITSSSDEKLKAIKEISDQVQRINYKTTPDVASEVLRITNGRGVDFVVNNTGIASIPDDLKMCARRGTISLVGFLDGFKADWDPSVLITILMKSVRLQGIAVGSKEDYKNLNQFLEQKNISFAKVKDRVFLFDQSKAAFDHLYSGKHVGKIIIKVSDY</sequence>
<dbReference type="GO" id="GO:0016491">
    <property type="term" value="F:oxidoreductase activity"/>
    <property type="evidence" value="ECO:0007669"/>
    <property type="project" value="InterPro"/>
</dbReference>
<dbReference type="InterPro" id="IPR036291">
    <property type="entry name" value="NAD(P)-bd_dom_sf"/>
</dbReference>
<dbReference type="InterPro" id="IPR013149">
    <property type="entry name" value="ADH-like_C"/>
</dbReference>
<gene>
    <name evidence="2" type="ORF">AK830_g6408</name>
</gene>
<dbReference type="CDD" id="cd08276">
    <property type="entry name" value="MDR7"/>
    <property type="match status" value="1"/>
</dbReference>
<evidence type="ECO:0000313" key="2">
    <source>
        <dbReference type="EMBL" id="KPM40132.1"/>
    </source>
</evidence>
<accession>A0A0N8H6W8</accession>
<dbReference type="Gene3D" id="3.90.180.10">
    <property type="entry name" value="Medium-chain alcohol dehydrogenases, catalytic domain"/>
    <property type="match status" value="1"/>
</dbReference>
<dbReference type="PANTHER" id="PTHR45033">
    <property type="match status" value="1"/>
</dbReference>
<dbReference type="Pfam" id="PF00107">
    <property type="entry name" value="ADH_zinc_N"/>
    <property type="match status" value="1"/>
</dbReference>
<comment type="caution">
    <text evidence="2">The sequence shown here is derived from an EMBL/GenBank/DDBJ whole genome shotgun (WGS) entry which is preliminary data.</text>
</comment>